<keyword evidence="1" id="KW-0472">Membrane</keyword>
<dbReference type="InterPro" id="IPR011990">
    <property type="entry name" value="TPR-like_helical_dom_sf"/>
</dbReference>
<dbReference type="GeneID" id="78081189"/>
<keyword evidence="1" id="KW-0812">Transmembrane</keyword>
<organism evidence="2">
    <name type="scientific">uncultured Dysgonomonas sp</name>
    <dbReference type="NCBI Taxonomy" id="206096"/>
    <lineage>
        <taxon>Bacteria</taxon>
        <taxon>Pseudomonadati</taxon>
        <taxon>Bacteroidota</taxon>
        <taxon>Bacteroidia</taxon>
        <taxon>Bacteroidales</taxon>
        <taxon>Dysgonomonadaceae</taxon>
        <taxon>Dysgonomonas</taxon>
        <taxon>environmental samples</taxon>
    </lineage>
</organism>
<name>A0A212JQP2_9BACT</name>
<dbReference type="Pfam" id="PF13181">
    <property type="entry name" value="TPR_8"/>
    <property type="match status" value="1"/>
</dbReference>
<sequence>MSKKKQAELREEKDWERIGTAVAESERFIEKYQKQLLIGIGAIVVVVSAFLAYNYFIVGPKTTEAQVAMFRGEQYFRAGQDSLAVFGDKNGYVGFESIISDYGSTKAGKLAKLYAGICYANMGNYEKGLEYLKDYSGSDKIISQLANGAIGDCLDNLGKSDEAVSYYIKAAKGVDNASQSPMLYKKAGLIYRNQGNYDKVIEVFSIIKNQYMNSPLAIEADKYIDEANILKGQK</sequence>
<dbReference type="SUPFAM" id="SSF48452">
    <property type="entry name" value="TPR-like"/>
    <property type="match status" value="1"/>
</dbReference>
<reference evidence="2" key="1">
    <citation type="submission" date="2016-04" db="EMBL/GenBank/DDBJ databases">
        <authorList>
            <person name="Evans L.H."/>
            <person name="Alamgir A."/>
            <person name="Owens N."/>
            <person name="Weber N.D."/>
            <person name="Virtaneva K."/>
            <person name="Barbian K."/>
            <person name="Babar A."/>
            <person name="Rosenke K."/>
        </authorList>
    </citation>
    <scope>NUCLEOTIDE SEQUENCE</scope>
    <source>
        <strain evidence="2">86-2</strain>
    </source>
</reference>
<gene>
    <name evidence="2" type="ORF">KL86DYS2_12107</name>
</gene>
<protein>
    <recommendedName>
        <fullName evidence="3">Tetratricopeptide repeat-like domain-containing protein</fullName>
    </recommendedName>
</protein>
<accession>A0A212JQP2</accession>
<feature type="transmembrane region" description="Helical" evidence="1">
    <location>
        <begin position="36"/>
        <end position="56"/>
    </location>
</feature>
<dbReference type="RefSeq" id="WP_006841876.1">
    <property type="nucleotide sequence ID" value="NZ_CALESN010000004.1"/>
</dbReference>
<dbReference type="InterPro" id="IPR019734">
    <property type="entry name" value="TPR_rpt"/>
</dbReference>
<evidence type="ECO:0000256" key="1">
    <source>
        <dbReference type="SAM" id="Phobius"/>
    </source>
</evidence>
<dbReference type="Gene3D" id="1.25.40.10">
    <property type="entry name" value="Tetratricopeptide repeat domain"/>
    <property type="match status" value="2"/>
</dbReference>
<dbReference type="EMBL" id="FLUL01000001">
    <property type="protein sequence ID" value="SBW01740.1"/>
    <property type="molecule type" value="Genomic_DNA"/>
</dbReference>
<evidence type="ECO:0008006" key="3">
    <source>
        <dbReference type="Google" id="ProtNLM"/>
    </source>
</evidence>
<proteinExistence type="predicted"/>
<keyword evidence="1" id="KW-1133">Transmembrane helix</keyword>
<evidence type="ECO:0000313" key="2">
    <source>
        <dbReference type="EMBL" id="SBW01740.1"/>
    </source>
</evidence>
<dbReference type="AlphaFoldDB" id="A0A212JQP2"/>